<sequence length="1098" mass="124734">MLRPREDWEPTPLGDFVAPEHRPKKRVKIESGSATINDSANRATDGDNTYLPGSIIRVKVKNFITYSIAEFHLGPTLNMIIGPNGTGKSTLVSAICLGLGGNERLISRKDMKSMIKINETQASIEIELKNKTGPNIVIKRTFGEKKSVYRVDGREANEKAVKSICHGLNIQLDNLCQFLPQERVANFAQMTQEQLLKETERSVGSGDLYTKHQALIDLDQTRTIGAETVAKAEAEYDVLVTQRAKLEQNAKNYEAYQIKRRELDIHKKILPYARLQDKMEQLKELKAVRDEAKQNLAEFRENKRPFVNELEKKRVDFAEAEQDLAAAVAKADALVGAAQRAKLAIAELEEQLTTEAAKKKSLQERAMQKRGKLQEAIAQKEVILAGKAEVEAKAAQARDITEAKARRDALHSERSELRESLDELERALGRRAREQQTRRGEVERLRSRLTSSDRIGVFDQQRHKQFGEAKRAHLFLRELAALKGRYWESPLMSLDVQPAYVKALETVVDLGTKVAVTVTAESYAAVSRAIFDDAKINTPIRTVGTKALSLPMSAEQVRTYGFDGFIADFVSGPKAVVQMLGEQCQIHKIPVALRPLSEEQLRTLQTPDANGRILFIKFIAGDFMYNVSKSNYGSRQIMYRTQSVLTFQTFGSTGLTEERKREIAREIQQYKVDFERAKLEEDEVRAQASELRDKLQALTTEYKEVHEEVRFADGVKASLEKFELRVKTINEKITKLEAECARDYTGYIRQCEQAIYALHCARMGKAIACAQVAREMAHFDGDVVRARYRRFVHLNKVTTLQSLLDSVDTQREKLDQRYRAAREAYNAAKNEDLSDLRNERHTLSEEEREYMGNICKVYLEKQELTEVEINKKIKKIRGELEMFPDTSESAIATLQKHLEEIARLEEDLPRLKQQAEAIEAEIKTIQTKWEPRLDSLVAKISAKFASTFTKVASAGEVRVFKAPLFKDWKMEIMVKFRDDSDFAVLDSHVQSGGERAVSTIFFMMALQGITNFPFRVVDEINQGMDPRNEKIVHKHLVENACAGELTSQYFLVTPKLLQGLYYHPGMRLHCIVTGPQHDEIDDNPVDLGFGDLHRYVQV</sequence>
<feature type="region of interest" description="Disordered" evidence="5">
    <location>
        <begin position="1"/>
        <end position="24"/>
    </location>
</feature>
<feature type="coiled-coil region" evidence="4">
    <location>
        <begin position="275"/>
        <end position="434"/>
    </location>
</feature>
<evidence type="ECO:0000256" key="3">
    <source>
        <dbReference type="ARBA" id="ARBA00023054"/>
    </source>
</evidence>
<feature type="coiled-coil region" evidence="4">
    <location>
        <begin position="660"/>
        <end position="739"/>
    </location>
</feature>
<evidence type="ECO:0000313" key="8">
    <source>
        <dbReference type="Proteomes" id="UP000094336"/>
    </source>
</evidence>
<dbReference type="GeneID" id="30147665"/>
<gene>
    <name evidence="7" type="ORF">BABINDRAFT_163260</name>
</gene>
<keyword evidence="8" id="KW-1185">Reference proteome</keyword>
<dbReference type="Pfam" id="PF02463">
    <property type="entry name" value="SMC_N"/>
    <property type="match status" value="1"/>
</dbReference>
<feature type="domain" description="RecF/RecN/SMC N-terminal" evidence="6">
    <location>
        <begin position="55"/>
        <end position="1040"/>
    </location>
</feature>
<accession>A0A1E3QJL6</accession>
<feature type="coiled-coil region" evidence="4">
    <location>
        <begin position="887"/>
        <end position="928"/>
    </location>
</feature>
<dbReference type="GO" id="GO:0003697">
    <property type="term" value="F:single-stranded DNA binding"/>
    <property type="evidence" value="ECO:0007669"/>
    <property type="project" value="TreeGrafter"/>
</dbReference>
<dbReference type="GO" id="GO:0000724">
    <property type="term" value="P:double-strand break repair via homologous recombination"/>
    <property type="evidence" value="ECO:0007669"/>
    <property type="project" value="TreeGrafter"/>
</dbReference>
<dbReference type="PANTHER" id="PTHR45916">
    <property type="entry name" value="STRUCTURAL MAINTENANCE OF CHROMOSOMES PROTEIN 5"/>
    <property type="match status" value="1"/>
</dbReference>
<evidence type="ECO:0000256" key="2">
    <source>
        <dbReference type="ARBA" id="ARBA00018687"/>
    </source>
</evidence>
<name>A0A1E3QJL6_9ASCO</name>
<organism evidence="7 8">
    <name type="scientific">Babjeviella inositovora NRRL Y-12698</name>
    <dbReference type="NCBI Taxonomy" id="984486"/>
    <lineage>
        <taxon>Eukaryota</taxon>
        <taxon>Fungi</taxon>
        <taxon>Dikarya</taxon>
        <taxon>Ascomycota</taxon>
        <taxon>Saccharomycotina</taxon>
        <taxon>Pichiomycetes</taxon>
        <taxon>Serinales incertae sedis</taxon>
        <taxon>Babjeviella</taxon>
    </lineage>
</organism>
<dbReference type="PANTHER" id="PTHR45916:SF1">
    <property type="entry name" value="STRUCTURAL MAINTENANCE OF CHROMOSOMES PROTEIN 5"/>
    <property type="match status" value="1"/>
</dbReference>
<evidence type="ECO:0000256" key="4">
    <source>
        <dbReference type="SAM" id="Coils"/>
    </source>
</evidence>
<dbReference type="Gene3D" id="3.40.50.300">
    <property type="entry name" value="P-loop containing nucleotide triphosphate hydrolases"/>
    <property type="match status" value="2"/>
</dbReference>
<dbReference type="Proteomes" id="UP000094336">
    <property type="component" value="Unassembled WGS sequence"/>
</dbReference>
<dbReference type="GO" id="GO:0007059">
    <property type="term" value="P:chromosome segregation"/>
    <property type="evidence" value="ECO:0007669"/>
    <property type="project" value="UniProtKB-ARBA"/>
</dbReference>
<evidence type="ECO:0000313" key="7">
    <source>
        <dbReference type="EMBL" id="ODQ77885.1"/>
    </source>
</evidence>
<dbReference type="SUPFAM" id="SSF52540">
    <property type="entry name" value="P-loop containing nucleoside triphosphate hydrolases"/>
    <property type="match status" value="1"/>
</dbReference>
<comment type="similarity">
    <text evidence="1">Belongs to the SMC family. SMC5 subfamily.</text>
</comment>
<dbReference type="InterPro" id="IPR027417">
    <property type="entry name" value="P-loop_NTPase"/>
</dbReference>
<evidence type="ECO:0000259" key="6">
    <source>
        <dbReference type="Pfam" id="PF02463"/>
    </source>
</evidence>
<feature type="coiled-coil region" evidence="4">
    <location>
        <begin position="804"/>
        <end position="846"/>
    </location>
</feature>
<dbReference type="AlphaFoldDB" id="A0A1E3QJL6"/>
<dbReference type="STRING" id="984486.A0A1E3QJL6"/>
<dbReference type="GO" id="GO:0030915">
    <property type="term" value="C:Smc5-Smc6 complex"/>
    <property type="evidence" value="ECO:0007669"/>
    <property type="project" value="TreeGrafter"/>
</dbReference>
<dbReference type="EMBL" id="KV454438">
    <property type="protein sequence ID" value="ODQ77885.1"/>
    <property type="molecule type" value="Genomic_DNA"/>
</dbReference>
<evidence type="ECO:0000256" key="5">
    <source>
        <dbReference type="SAM" id="MobiDB-lite"/>
    </source>
</evidence>
<evidence type="ECO:0000256" key="1">
    <source>
        <dbReference type="ARBA" id="ARBA00010171"/>
    </source>
</evidence>
<dbReference type="OrthoDB" id="10254973at2759"/>
<dbReference type="GO" id="GO:0005634">
    <property type="term" value="C:nucleus"/>
    <property type="evidence" value="ECO:0007669"/>
    <property type="project" value="TreeGrafter"/>
</dbReference>
<reference evidence="8" key="1">
    <citation type="submission" date="2016-05" db="EMBL/GenBank/DDBJ databases">
        <title>Comparative genomics of biotechnologically important yeasts.</title>
        <authorList>
            <consortium name="DOE Joint Genome Institute"/>
            <person name="Riley R."/>
            <person name="Haridas S."/>
            <person name="Wolfe K.H."/>
            <person name="Lopes M.R."/>
            <person name="Hittinger C.T."/>
            <person name="Goker M."/>
            <person name="Salamov A."/>
            <person name="Wisecaver J."/>
            <person name="Long T.M."/>
            <person name="Aerts A.L."/>
            <person name="Barry K."/>
            <person name="Choi C."/>
            <person name="Clum A."/>
            <person name="Coughlan A.Y."/>
            <person name="Deshpande S."/>
            <person name="Douglass A.P."/>
            <person name="Hanson S.J."/>
            <person name="Klenk H.-P."/>
            <person name="Labutti K."/>
            <person name="Lapidus A."/>
            <person name="Lindquist E."/>
            <person name="Lipzen A."/>
            <person name="Meier-Kolthoff J.P."/>
            <person name="Ohm R.A."/>
            <person name="Otillar R.P."/>
            <person name="Pangilinan J."/>
            <person name="Peng Y."/>
            <person name="Rokas A."/>
            <person name="Rosa C.A."/>
            <person name="Scheuner C."/>
            <person name="Sibirny A.A."/>
            <person name="Slot J.C."/>
            <person name="Stielow J.B."/>
            <person name="Sun H."/>
            <person name="Kurtzman C.P."/>
            <person name="Blackwell M."/>
            <person name="Grigoriev I.V."/>
            <person name="Jeffries T.W."/>
        </authorList>
    </citation>
    <scope>NUCLEOTIDE SEQUENCE [LARGE SCALE GENOMIC DNA]</scope>
    <source>
        <strain evidence="8">NRRL Y-12698</strain>
    </source>
</reference>
<dbReference type="InterPro" id="IPR003395">
    <property type="entry name" value="RecF/RecN/SMC_N"/>
</dbReference>
<proteinExistence type="inferred from homology"/>
<keyword evidence="3 4" id="KW-0175">Coiled coil</keyword>
<dbReference type="RefSeq" id="XP_018983213.1">
    <property type="nucleotide sequence ID" value="XM_019129812.1"/>
</dbReference>
<protein>
    <recommendedName>
        <fullName evidence="2">Structural maintenance of chromosomes protein 5</fullName>
    </recommendedName>
</protein>